<organism evidence="8 9">
    <name type="scientific">Leuconostoc holzapfelii</name>
    <dbReference type="NCBI Taxonomy" id="434464"/>
    <lineage>
        <taxon>Bacteria</taxon>
        <taxon>Bacillati</taxon>
        <taxon>Bacillota</taxon>
        <taxon>Bacilli</taxon>
        <taxon>Lactobacillales</taxon>
        <taxon>Lactobacillaceae</taxon>
        <taxon>Leuconostoc</taxon>
    </lineage>
</organism>
<evidence type="ECO:0000256" key="4">
    <source>
        <dbReference type="ARBA" id="ARBA00022989"/>
    </source>
</evidence>
<dbReference type="GO" id="GO:0005886">
    <property type="term" value="C:plasma membrane"/>
    <property type="evidence" value="ECO:0007669"/>
    <property type="project" value="UniProtKB-SubCell"/>
</dbReference>
<evidence type="ECO:0000313" key="8">
    <source>
        <dbReference type="EMBL" id="NKZ18452.1"/>
    </source>
</evidence>
<feature type="transmembrane region" description="Helical" evidence="6">
    <location>
        <begin position="43"/>
        <end position="61"/>
    </location>
</feature>
<dbReference type="CDD" id="cd17316">
    <property type="entry name" value="MFS_SV2_like"/>
    <property type="match status" value="1"/>
</dbReference>
<proteinExistence type="predicted"/>
<keyword evidence="3 6" id="KW-0812">Transmembrane</keyword>
<comment type="caution">
    <text evidence="8">The sequence shown here is derived from an EMBL/GenBank/DDBJ whole genome shotgun (WGS) entry which is preliminary data.</text>
</comment>
<dbReference type="GO" id="GO:0022857">
    <property type="term" value="F:transmembrane transporter activity"/>
    <property type="evidence" value="ECO:0007669"/>
    <property type="project" value="InterPro"/>
</dbReference>
<sequence length="393" mass="42717">MDKSKRLLLIVGTAWMIDALDVALLSFMMPLLKTQWSLNETQLGFVGAVTSIGMMIGALLCGKFSDRFGRKRVLTWTLVLFSLSNFALAFAPNITWFMLIRFITGIGLGGELPVAAALIADRNVGQRRSKMLVLADSFWAYGWIIASLLAFLVIPHFGWRVAAILTAFLAAYAFVLRQHLPDDSAKTPTVTPTFSTLMSPNYKKRFMMVSLIWFIVMLTYYGIFLWLPSVLVLRGFSIVHSLGYTLAMSIAQLPGYYLAAYLIAKVSLKKLLTVYILGTIVTSLVFGLANQTTVILISGAGLSFFDLGAWGILIAITPSLFPQAIRGTAMGAAQSVGRLGATIGPFMVGWLLDLKFGISGVFGLFVGLLLIAIVVLIIGVPNPDSGDAHAIDL</sequence>
<accession>A0A846ZH46</accession>
<feature type="transmembrane region" description="Helical" evidence="6">
    <location>
        <begin position="242"/>
        <end position="264"/>
    </location>
</feature>
<feature type="transmembrane region" description="Helical" evidence="6">
    <location>
        <begin position="206"/>
        <end position="227"/>
    </location>
</feature>
<feature type="transmembrane region" description="Helical" evidence="6">
    <location>
        <begin position="295"/>
        <end position="316"/>
    </location>
</feature>
<keyword evidence="5 6" id="KW-0472">Membrane</keyword>
<evidence type="ECO:0000256" key="3">
    <source>
        <dbReference type="ARBA" id="ARBA00022692"/>
    </source>
</evidence>
<dbReference type="InterPro" id="IPR020846">
    <property type="entry name" value="MFS_dom"/>
</dbReference>
<dbReference type="Pfam" id="PF07690">
    <property type="entry name" value="MFS_1"/>
    <property type="match status" value="1"/>
</dbReference>
<feature type="transmembrane region" description="Helical" evidence="6">
    <location>
        <begin position="157"/>
        <end position="176"/>
    </location>
</feature>
<evidence type="ECO:0000256" key="6">
    <source>
        <dbReference type="SAM" id="Phobius"/>
    </source>
</evidence>
<feature type="transmembrane region" description="Helical" evidence="6">
    <location>
        <begin position="271"/>
        <end position="289"/>
    </location>
</feature>
<dbReference type="SUPFAM" id="SSF103473">
    <property type="entry name" value="MFS general substrate transporter"/>
    <property type="match status" value="1"/>
</dbReference>
<evidence type="ECO:0000313" key="9">
    <source>
        <dbReference type="Proteomes" id="UP000590460"/>
    </source>
</evidence>
<gene>
    <name evidence="8" type="ORF">HF966_04600</name>
</gene>
<dbReference type="InterPro" id="IPR036259">
    <property type="entry name" value="MFS_trans_sf"/>
</dbReference>
<feature type="transmembrane region" description="Helical" evidence="6">
    <location>
        <begin position="358"/>
        <end position="380"/>
    </location>
</feature>
<dbReference type="EMBL" id="JAAXPO010000004">
    <property type="protein sequence ID" value="NKZ18452.1"/>
    <property type="molecule type" value="Genomic_DNA"/>
</dbReference>
<dbReference type="InterPro" id="IPR011701">
    <property type="entry name" value="MFS"/>
</dbReference>
<dbReference type="Gene3D" id="1.20.1250.20">
    <property type="entry name" value="MFS general substrate transporter like domains"/>
    <property type="match status" value="2"/>
</dbReference>
<dbReference type="AlphaFoldDB" id="A0A846ZH46"/>
<feature type="transmembrane region" description="Helical" evidence="6">
    <location>
        <begin position="132"/>
        <end position="151"/>
    </location>
</feature>
<dbReference type="Proteomes" id="UP000590460">
    <property type="component" value="Unassembled WGS sequence"/>
</dbReference>
<keyword evidence="2" id="KW-0813">Transport</keyword>
<protein>
    <submittedName>
        <fullName evidence="8">MFS transporter</fullName>
    </submittedName>
</protein>
<keyword evidence="4 6" id="KW-1133">Transmembrane helix</keyword>
<evidence type="ECO:0000256" key="5">
    <source>
        <dbReference type="ARBA" id="ARBA00023136"/>
    </source>
</evidence>
<feature type="domain" description="Major facilitator superfamily (MFS) profile" evidence="7">
    <location>
        <begin position="7"/>
        <end position="384"/>
    </location>
</feature>
<comment type="subcellular location">
    <subcellularLocation>
        <location evidence="1">Cell membrane</location>
        <topology evidence="1">Multi-pass membrane protein</topology>
    </subcellularLocation>
</comment>
<feature type="transmembrane region" description="Helical" evidence="6">
    <location>
        <begin position="73"/>
        <end position="92"/>
    </location>
</feature>
<evidence type="ECO:0000256" key="1">
    <source>
        <dbReference type="ARBA" id="ARBA00004651"/>
    </source>
</evidence>
<reference evidence="8 9" key="1">
    <citation type="submission" date="2020-04" db="EMBL/GenBank/DDBJ databases">
        <title>MicrobeNet Type strains.</title>
        <authorList>
            <person name="Nicholson A.C."/>
        </authorList>
    </citation>
    <scope>NUCLEOTIDE SEQUENCE [LARGE SCALE GENOMIC DNA]</scope>
    <source>
        <strain evidence="8 9">CCUG 54536</strain>
    </source>
</reference>
<evidence type="ECO:0000256" key="2">
    <source>
        <dbReference type="ARBA" id="ARBA00022448"/>
    </source>
</evidence>
<feature type="transmembrane region" description="Helical" evidence="6">
    <location>
        <begin position="98"/>
        <end position="120"/>
    </location>
</feature>
<dbReference type="PANTHER" id="PTHR23511">
    <property type="entry name" value="SYNAPTIC VESICLE GLYCOPROTEIN 2"/>
    <property type="match status" value="1"/>
</dbReference>
<dbReference type="PANTHER" id="PTHR23511:SF34">
    <property type="entry name" value="SYNAPTIC VESICLE GLYCOPROTEIN 2"/>
    <property type="match status" value="1"/>
</dbReference>
<name>A0A846ZH46_9LACO</name>
<evidence type="ECO:0000259" key="7">
    <source>
        <dbReference type="PROSITE" id="PS50850"/>
    </source>
</evidence>
<dbReference type="PROSITE" id="PS50850">
    <property type="entry name" value="MFS"/>
    <property type="match status" value="1"/>
</dbReference>
<dbReference type="RefSeq" id="WP_168676656.1">
    <property type="nucleotide sequence ID" value="NZ_BPKV01000005.1"/>
</dbReference>